<dbReference type="RefSeq" id="WP_040722600.1">
    <property type="nucleotide sequence ID" value="NZ_CAWPHS010000006.1"/>
</dbReference>
<feature type="transmembrane region" description="Helical" evidence="1">
    <location>
        <begin position="73"/>
        <end position="93"/>
    </location>
</feature>
<feature type="transmembrane region" description="Helical" evidence="1">
    <location>
        <begin position="105"/>
        <end position="124"/>
    </location>
</feature>
<dbReference type="Proteomes" id="UP000523447">
    <property type="component" value="Unassembled WGS sequence"/>
</dbReference>
<feature type="transmembrane region" description="Helical" evidence="1">
    <location>
        <begin position="232"/>
        <end position="252"/>
    </location>
</feature>
<proteinExistence type="predicted"/>
<keyword evidence="3" id="KW-1185">Reference proteome</keyword>
<feature type="transmembrane region" description="Helical" evidence="1">
    <location>
        <begin position="47"/>
        <end position="66"/>
    </location>
</feature>
<feature type="transmembrane region" description="Helical" evidence="1">
    <location>
        <begin position="306"/>
        <end position="322"/>
    </location>
</feature>
<feature type="transmembrane region" description="Helical" evidence="1">
    <location>
        <begin position="259"/>
        <end position="275"/>
    </location>
</feature>
<feature type="transmembrane region" description="Helical" evidence="1">
    <location>
        <begin position="7"/>
        <end position="27"/>
    </location>
</feature>
<feature type="transmembrane region" description="Helical" evidence="1">
    <location>
        <begin position="201"/>
        <end position="220"/>
    </location>
</feature>
<comment type="caution">
    <text evidence="2">The sequence shown here is derived from an EMBL/GenBank/DDBJ whole genome shotgun (WGS) entry which is preliminary data.</text>
</comment>
<evidence type="ECO:0000313" key="3">
    <source>
        <dbReference type="Proteomes" id="UP000523447"/>
    </source>
</evidence>
<feature type="transmembrane region" description="Helical" evidence="1">
    <location>
        <begin position="131"/>
        <end position="149"/>
    </location>
</feature>
<gene>
    <name evidence="2" type="ORF">HGA07_15805</name>
</gene>
<protein>
    <submittedName>
        <fullName evidence="2">Uncharacterized protein</fullName>
    </submittedName>
</protein>
<keyword evidence="1" id="KW-0812">Transmembrane</keyword>
<feature type="transmembrane region" description="Helical" evidence="1">
    <location>
        <begin position="169"/>
        <end position="189"/>
    </location>
</feature>
<evidence type="ECO:0000313" key="2">
    <source>
        <dbReference type="EMBL" id="NKY87098.1"/>
    </source>
</evidence>
<feature type="transmembrane region" description="Helical" evidence="1">
    <location>
        <begin position="328"/>
        <end position="347"/>
    </location>
</feature>
<dbReference type="EMBL" id="JAAXPE010000014">
    <property type="protein sequence ID" value="NKY87098.1"/>
    <property type="molecule type" value="Genomic_DNA"/>
</dbReference>
<feature type="transmembrane region" description="Helical" evidence="1">
    <location>
        <begin position="281"/>
        <end position="299"/>
    </location>
</feature>
<accession>A0A7X6RIX2</accession>
<keyword evidence="1" id="KW-0472">Membrane</keyword>
<dbReference type="AlphaFoldDB" id="A0A7X6RIX2"/>
<keyword evidence="1" id="KW-1133">Transmembrane helix</keyword>
<reference evidence="2 3" key="1">
    <citation type="submission" date="2020-04" db="EMBL/GenBank/DDBJ databases">
        <title>MicrobeNet Type strains.</title>
        <authorList>
            <person name="Nicholson A.C."/>
        </authorList>
    </citation>
    <scope>NUCLEOTIDE SEQUENCE [LARGE SCALE GENOMIC DNA]</scope>
    <source>
        <strain evidence="2 3">DSM 44445</strain>
    </source>
</reference>
<organism evidence="2 3">
    <name type="scientific">Nocardia veterana</name>
    <dbReference type="NCBI Taxonomy" id="132249"/>
    <lineage>
        <taxon>Bacteria</taxon>
        <taxon>Bacillati</taxon>
        <taxon>Actinomycetota</taxon>
        <taxon>Actinomycetes</taxon>
        <taxon>Mycobacteriales</taxon>
        <taxon>Nocardiaceae</taxon>
        <taxon>Nocardia</taxon>
    </lineage>
</organism>
<evidence type="ECO:0000256" key="1">
    <source>
        <dbReference type="SAM" id="Phobius"/>
    </source>
</evidence>
<name>A0A7X6RIX2_9NOCA</name>
<feature type="transmembrane region" description="Helical" evidence="1">
    <location>
        <begin position="359"/>
        <end position="375"/>
    </location>
</feature>
<sequence>MRRHHEVLEMITAALATLVAGLSLMLPNGFRWTSQTSVLQLDMLAASQPRAIAAGAVVALIVAVFATTVNHALAAWGSALCGAVIMFGAHVLAETEDQSIAPATLNYLDSLAGGILLGGIAVAVLRGWWQVFGWTLGALSAVVFGQLGSTSTGDAQAGLPSAPGWSTTSLPPLWLITLTTVLIVVGLIVNRHQDRVERRSVELPMAPIVAGLVFVIVQLFAGEWLARHADSLGRIVVAATLTVVTAVLAALLLPRRDGMLILLAVALTAVGSALIPARLPVWSVAPLVVLIGIGIVAGFRRPGPMLAIAVLAALALYCALTADHRIDGGVQAAVLSGLLALVGGYCFGGTAPRYNPTRVLGVAIIFVPSVVTALRKRLGREQFVTEPGHWYLNPAPAMSSSQPFWVALGITAGCAVGLLALRWWRPPSRPTAKAEPTEPPAP</sequence>
<feature type="transmembrane region" description="Helical" evidence="1">
    <location>
        <begin position="404"/>
        <end position="424"/>
    </location>
</feature>